<dbReference type="Pfam" id="PF03717">
    <property type="entry name" value="PBP_dimer"/>
    <property type="match status" value="1"/>
</dbReference>
<comment type="pathway">
    <text evidence="16">Cell wall biogenesis; peptidoglycan biosynthesis.</text>
</comment>
<keyword evidence="6 16" id="KW-0645">Protease</keyword>
<evidence type="ECO:0000256" key="5">
    <source>
        <dbReference type="ARBA" id="ARBA00022645"/>
    </source>
</evidence>
<dbReference type="InterPro" id="IPR037532">
    <property type="entry name" value="FtsI_transpept"/>
</dbReference>
<organism evidence="19 20">
    <name type="scientific">Balneatrix alpica</name>
    <dbReference type="NCBI Taxonomy" id="75684"/>
    <lineage>
        <taxon>Bacteria</taxon>
        <taxon>Pseudomonadati</taxon>
        <taxon>Pseudomonadota</taxon>
        <taxon>Gammaproteobacteria</taxon>
        <taxon>Oceanospirillales</taxon>
        <taxon>Balneatrichaceae</taxon>
        <taxon>Balneatrix</taxon>
    </lineage>
</organism>
<evidence type="ECO:0000256" key="8">
    <source>
        <dbReference type="ARBA" id="ARBA00022801"/>
    </source>
</evidence>
<evidence type="ECO:0000256" key="14">
    <source>
        <dbReference type="ARBA" id="ARBA00023306"/>
    </source>
</evidence>
<evidence type="ECO:0000256" key="4">
    <source>
        <dbReference type="ARBA" id="ARBA00022618"/>
    </source>
</evidence>
<evidence type="ECO:0000313" key="19">
    <source>
        <dbReference type="EMBL" id="MFB9885723.1"/>
    </source>
</evidence>
<dbReference type="Proteomes" id="UP001589628">
    <property type="component" value="Unassembled WGS sequence"/>
</dbReference>
<keyword evidence="3 16" id="KW-0997">Cell inner membrane</keyword>
<reference evidence="19 20" key="1">
    <citation type="submission" date="2024-09" db="EMBL/GenBank/DDBJ databases">
        <authorList>
            <person name="Sun Q."/>
            <person name="Mori K."/>
        </authorList>
    </citation>
    <scope>NUCLEOTIDE SEQUENCE [LARGE SCALE GENOMIC DNA]</scope>
    <source>
        <strain evidence="19 20">ATCC 51285</strain>
    </source>
</reference>
<keyword evidence="9 16" id="KW-0133">Cell shape</keyword>
<comment type="function">
    <text evidence="16">Catalyzes cross-linking of the peptidoglycan cell wall at the division septum.</text>
</comment>
<dbReference type="InterPro" id="IPR036138">
    <property type="entry name" value="PBP_dimer_sf"/>
</dbReference>
<name>A0ABV5Z8Y4_9GAMM</name>
<keyword evidence="12 16" id="KW-0472">Membrane</keyword>
<keyword evidence="20" id="KW-1185">Reference proteome</keyword>
<keyword evidence="14 16" id="KW-0131">Cell cycle</keyword>
<comment type="subcellular location">
    <subcellularLocation>
        <location evidence="1">Membrane</location>
    </subcellularLocation>
</comment>
<dbReference type="Gene3D" id="3.40.710.10">
    <property type="entry name" value="DD-peptidase/beta-lactamase superfamily"/>
    <property type="match status" value="1"/>
</dbReference>
<dbReference type="SUPFAM" id="SSF56519">
    <property type="entry name" value="Penicillin binding protein dimerisation domain"/>
    <property type="match status" value="1"/>
</dbReference>
<evidence type="ECO:0000256" key="7">
    <source>
        <dbReference type="ARBA" id="ARBA00022692"/>
    </source>
</evidence>
<keyword evidence="4 16" id="KW-0132">Cell division</keyword>
<evidence type="ECO:0000256" key="13">
    <source>
        <dbReference type="ARBA" id="ARBA00023210"/>
    </source>
</evidence>
<evidence type="ECO:0000256" key="9">
    <source>
        <dbReference type="ARBA" id="ARBA00022960"/>
    </source>
</evidence>
<keyword evidence="8 16" id="KW-0378">Hydrolase</keyword>
<dbReference type="PANTHER" id="PTHR30627:SF1">
    <property type="entry name" value="PEPTIDOGLYCAN D,D-TRANSPEPTIDASE FTSI"/>
    <property type="match status" value="1"/>
</dbReference>
<evidence type="ECO:0000256" key="3">
    <source>
        <dbReference type="ARBA" id="ARBA00022519"/>
    </source>
</evidence>
<keyword evidence="15 16" id="KW-0961">Cell wall biogenesis/degradation</keyword>
<keyword evidence="7 16" id="KW-0812">Transmembrane</keyword>
<keyword evidence="13 16" id="KW-0717">Septation</keyword>
<dbReference type="EC" id="3.4.16.4" evidence="16"/>
<feature type="domain" description="Penicillin-binding protein transpeptidase" evidence="17">
    <location>
        <begin position="244"/>
        <end position="539"/>
    </location>
</feature>
<evidence type="ECO:0000256" key="15">
    <source>
        <dbReference type="ARBA" id="ARBA00023316"/>
    </source>
</evidence>
<dbReference type="Gene3D" id="3.90.1310.10">
    <property type="entry name" value="Penicillin-binding protein 2a (Domain 2)"/>
    <property type="match status" value="1"/>
</dbReference>
<dbReference type="PANTHER" id="PTHR30627">
    <property type="entry name" value="PEPTIDOGLYCAN D,D-TRANSPEPTIDASE"/>
    <property type="match status" value="1"/>
</dbReference>
<dbReference type="InterPro" id="IPR005311">
    <property type="entry name" value="PBP_dimer"/>
</dbReference>
<evidence type="ECO:0000256" key="6">
    <source>
        <dbReference type="ARBA" id="ARBA00022670"/>
    </source>
</evidence>
<dbReference type="RefSeq" id="WP_027313791.1">
    <property type="nucleotide sequence ID" value="NZ_JBHLZN010000001.1"/>
</dbReference>
<dbReference type="Gene3D" id="1.10.150.770">
    <property type="match status" value="1"/>
</dbReference>
<evidence type="ECO:0000256" key="16">
    <source>
        <dbReference type="HAMAP-Rule" id="MF_02080"/>
    </source>
</evidence>
<keyword evidence="2 16" id="KW-1003">Cell membrane</keyword>
<comment type="similarity">
    <text evidence="16">Belongs to the transpeptidase family. FtsI subfamily.</text>
</comment>
<accession>A0ABV5Z8Y4</accession>
<dbReference type="HAMAP" id="MF_02080">
    <property type="entry name" value="FtsI_transpept"/>
    <property type="match status" value="1"/>
</dbReference>
<dbReference type="InterPro" id="IPR001460">
    <property type="entry name" value="PCN-bd_Tpept"/>
</dbReference>
<comment type="catalytic activity">
    <reaction evidence="16">
        <text>Preferential cleavage: (Ac)2-L-Lys-D-Ala-|-D-Ala. Also transpeptidation of peptidyl-alanyl moieties that are N-acyl substituents of D-alanine.</text>
        <dbReference type="EC" id="3.4.16.4"/>
    </reaction>
</comment>
<feature type="domain" description="Penicillin-binding protein dimerisation" evidence="18">
    <location>
        <begin position="55"/>
        <end position="203"/>
    </location>
</feature>
<dbReference type="EMBL" id="JBHLZN010000001">
    <property type="protein sequence ID" value="MFB9885723.1"/>
    <property type="molecule type" value="Genomic_DNA"/>
</dbReference>
<evidence type="ECO:0000256" key="12">
    <source>
        <dbReference type="ARBA" id="ARBA00023136"/>
    </source>
</evidence>
<sequence>MTDHQPLFPWRMRIVLGALALLALILVAQLINLHLINKEFLNNQGDARALRKEEIPAHRGMIVDRNGEPLAISAPVETLWAEPQILSQHPDRWTELAQALAIPADRLSSRIEALASKEFMYLRRHMTPGEAEAVMQLQIPGVFSRKEYRRFYPAGEVTSHLLGFTDVDGKGQEGMELAYDQWLQGVPGVKEVLRDRLGRNIKDIRLERPAKPGQDLQLSIDLRLQYLAYRELKANVAANGAKAGTMVVLDAKTGEVLAMVNQPAYNPNNRNEVTSASLRNRAITDLIEPGSTMKAITVAAALQEGLVKPSSLMDTNPGYMRVLNKTIRDHHNYGVLDITGVITKSSNVGSTKLALALPEGTLWSYAYNFGLGQPTETGFPGEQIGTLPRYKATQTLQLATMSYGYGLSVTPLQLARAYLPFATGGMMYPLSLLKRVNLPQGQQVLSPEVANQVLNMLETVVKPGGTASRAQVPGYRLGGKTGTVHKVGAAGYEAKKYLSVFAGVAPISNPKVIAVVIIDDPSGKEYYGGAVAAPVFRNFVSGAMRLMNIPPDDLQALTANNSK</sequence>
<protein>
    <recommendedName>
        <fullName evidence="16">Peptidoglycan D,D-transpeptidase FtsI</fullName>
        <ecNumber evidence="16">3.4.16.4</ecNumber>
    </recommendedName>
    <alternativeName>
        <fullName evidence="16">Penicillin-binding protein 3</fullName>
        <shortName evidence="16">PBP-3</shortName>
    </alternativeName>
</protein>
<dbReference type="Pfam" id="PF00905">
    <property type="entry name" value="Transpeptidase"/>
    <property type="match status" value="1"/>
</dbReference>
<dbReference type="Gene3D" id="3.30.450.330">
    <property type="match status" value="1"/>
</dbReference>
<evidence type="ECO:0000256" key="2">
    <source>
        <dbReference type="ARBA" id="ARBA00022475"/>
    </source>
</evidence>
<dbReference type="SUPFAM" id="SSF56601">
    <property type="entry name" value="beta-lactamase/transpeptidase-like"/>
    <property type="match status" value="1"/>
</dbReference>
<evidence type="ECO:0000313" key="20">
    <source>
        <dbReference type="Proteomes" id="UP001589628"/>
    </source>
</evidence>
<keyword evidence="10 16" id="KW-0573">Peptidoglycan synthesis</keyword>
<keyword evidence="5 16" id="KW-0121">Carboxypeptidase</keyword>
<keyword evidence="11 16" id="KW-1133">Transmembrane helix</keyword>
<dbReference type="InterPro" id="IPR050515">
    <property type="entry name" value="Beta-lactam/transpept"/>
</dbReference>
<proteinExistence type="inferred from homology"/>
<dbReference type="InterPro" id="IPR012338">
    <property type="entry name" value="Beta-lactam/transpept-like"/>
</dbReference>
<evidence type="ECO:0000256" key="10">
    <source>
        <dbReference type="ARBA" id="ARBA00022984"/>
    </source>
</evidence>
<evidence type="ECO:0000256" key="1">
    <source>
        <dbReference type="ARBA" id="ARBA00004370"/>
    </source>
</evidence>
<feature type="active site" description="Acyl-ester intermediate" evidence="16">
    <location>
        <position position="291"/>
    </location>
</feature>
<evidence type="ECO:0000259" key="18">
    <source>
        <dbReference type="Pfam" id="PF03717"/>
    </source>
</evidence>
<evidence type="ECO:0000256" key="11">
    <source>
        <dbReference type="ARBA" id="ARBA00022989"/>
    </source>
</evidence>
<gene>
    <name evidence="16" type="primary">ftsI</name>
    <name evidence="19" type="ORF">ACFFLH_04785</name>
</gene>
<evidence type="ECO:0000259" key="17">
    <source>
        <dbReference type="Pfam" id="PF00905"/>
    </source>
</evidence>
<comment type="caution">
    <text evidence="19">The sequence shown here is derived from an EMBL/GenBank/DDBJ whole genome shotgun (WGS) entry which is preliminary data.</text>
</comment>